<name>A0A1G2PSU3_9BACT</name>
<dbReference type="GO" id="GO:0005524">
    <property type="term" value="F:ATP binding"/>
    <property type="evidence" value="ECO:0007669"/>
    <property type="project" value="UniProtKB-KW"/>
</dbReference>
<gene>
    <name evidence="7" type="primary">mreB</name>
    <name evidence="8" type="ORF">A3A97_00925</name>
</gene>
<dbReference type="PANTHER" id="PTHR42749:SF1">
    <property type="entry name" value="CELL SHAPE-DETERMINING PROTEIN MREB"/>
    <property type="match status" value="1"/>
</dbReference>
<accession>A0A1G2PSU3</accession>
<dbReference type="Proteomes" id="UP000176951">
    <property type="component" value="Unassembled WGS sequence"/>
</dbReference>
<dbReference type="InterPro" id="IPR018181">
    <property type="entry name" value="Heat_shock_70_CS"/>
</dbReference>
<comment type="caution">
    <text evidence="8">The sequence shown here is derived from an EMBL/GenBank/DDBJ whole genome shotgun (WGS) entry which is preliminary data.</text>
</comment>
<dbReference type="PANTHER" id="PTHR42749">
    <property type="entry name" value="CELL SHAPE-DETERMINING PROTEIN MREB"/>
    <property type="match status" value="1"/>
</dbReference>
<dbReference type="Pfam" id="PF06723">
    <property type="entry name" value="MreB_Mbl"/>
    <property type="match status" value="1"/>
</dbReference>
<dbReference type="PROSITE" id="PS00297">
    <property type="entry name" value="HSP70_1"/>
    <property type="match status" value="1"/>
</dbReference>
<dbReference type="PRINTS" id="PR01652">
    <property type="entry name" value="SHAPEPROTEIN"/>
</dbReference>
<comment type="caution">
    <text evidence="7">Lacks conserved residue(s) required for the propagation of feature annotation.</text>
</comment>
<evidence type="ECO:0000256" key="1">
    <source>
        <dbReference type="ARBA" id="ARBA00007381"/>
    </source>
</evidence>
<comment type="similarity">
    <text evidence="1">Belongs to the heat shock protein 70 family.</text>
</comment>
<proteinExistence type="inferred from homology"/>
<evidence type="ECO:0000256" key="4">
    <source>
        <dbReference type="ARBA" id="ARBA00022840"/>
    </source>
</evidence>
<comment type="similarity">
    <text evidence="6 7">Belongs to the FtsA/MreB family.</text>
</comment>
<sequence>MFIKKIGIDLGTTNSLVFVPGRGIILNEPTVVAISTSDNTVLAVGAEAKDMIGRTPDTIVAHRPMKDGVISDYRITAAMLRYFIGKATGSFRILRPDVMVSVPAGITSTERRAVTEAAVHAGAKGAYVVKEPILAAIGAGLPINSASGNMIVNIGGGTSEVAVIALGGIVSWASVRVAGNKIDHAIADYIKKKHNLAIGERTAEYIKVTIGSAVSEKGKEDSMEIRGRDLLNGLPRTIVIKSSEITDAIAETLREIIQAVKAVLRETPPELAADIIERGMTISGGTALLRNLDQLITSSTGVQAIVAEEPLLCVAKGTGVALENLDVYKKSIITRK</sequence>
<evidence type="ECO:0000256" key="3">
    <source>
        <dbReference type="ARBA" id="ARBA00022741"/>
    </source>
</evidence>
<dbReference type="InterPro" id="IPR004753">
    <property type="entry name" value="MreB"/>
</dbReference>
<evidence type="ECO:0000313" key="8">
    <source>
        <dbReference type="EMBL" id="OHA51394.1"/>
    </source>
</evidence>
<evidence type="ECO:0000256" key="5">
    <source>
        <dbReference type="ARBA" id="ARBA00022960"/>
    </source>
</evidence>
<evidence type="ECO:0000256" key="2">
    <source>
        <dbReference type="ARBA" id="ARBA00022490"/>
    </source>
</evidence>
<protein>
    <recommendedName>
        <fullName evidence="7">Cell shape-determining protein MreB</fullName>
    </recommendedName>
</protein>
<comment type="function">
    <text evidence="7">Forms membrane-associated dynamic filaments that are essential for cell shape determination. Acts by regulating cell wall synthesis and cell elongation, and thus cell shape. A feedback loop between cell geometry and MreB localization may maintain elongated cell shape by targeting cell wall growth to regions of negative cell wall curvature.</text>
</comment>
<dbReference type="GO" id="GO:0005737">
    <property type="term" value="C:cytoplasm"/>
    <property type="evidence" value="ECO:0007669"/>
    <property type="project" value="UniProtKB-SubCell"/>
</dbReference>
<dbReference type="NCBIfam" id="TIGR00904">
    <property type="entry name" value="mreB"/>
    <property type="match status" value="1"/>
</dbReference>
<dbReference type="InterPro" id="IPR043129">
    <property type="entry name" value="ATPase_NBD"/>
</dbReference>
<feature type="binding site" evidence="7">
    <location>
        <begin position="156"/>
        <end position="158"/>
    </location>
    <ligand>
        <name>ATP</name>
        <dbReference type="ChEBI" id="CHEBI:30616"/>
    </ligand>
</feature>
<dbReference type="Gene3D" id="3.30.420.40">
    <property type="match status" value="3"/>
</dbReference>
<evidence type="ECO:0000313" key="9">
    <source>
        <dbReference type="Proteomes" id="UP000176951"/>
    </source>
</evidence>
<comment type="subcellular location">
    <subcellularLocation>
        <location evidence="7">Cytoplasm</location>
    </subcellularLocation>
    <text evidence="7">Membrane-associated.</text>
</comment>
<evidence type="ECO:0000256" key="7">
    <source>
        <dbReference type="HAMAP-Rule" id="MF_02207"/>
    </source>
</evidence>
<dbReference type="HAMAP" id="MF_02207">
    <property type="entry name" value="MreB"/>
    <property type="match status" value="1"/>
</dbReference>
<evidence type="ECO:0000256" key="6">
    <source>
        <dbReference type="ARBA" id="ARBA00023458"/>
    </source>
</evidence>
<dbReference type="InterPro" id="IPR056546">
    <property type="entry name" value="MreB_MamK-like"/>
</dbReference>
<keyword evidence="4 7" id="KW-0067">ATP-binding</keyword>
<feature type="binding site" evidence="7">
    <location>
        <begin position="204"/>
        <end position="207"/>
    </location>
    <ligand>
        <name>ATP</name>
        <dbReference type="ChEBI" id="CHEBI:30616"/>
    </ligand>
</feature>
<dbReference type="GO" id="GO:0008360">
    <property type="term" value="P:regulation of cell shape"/>
    <property type="evidence" value="ECO:0007669"/>
    <property type="project" value="UniProtKB-UniRule"/>
</dbReference>
<dbReference type="SUPFAM" id="SSF53067">
    <property type="entry name" value="Actin-like ATPase domain"/>
    <property type="match status" value="2"/>
</dbReference>
<keyword evidence="5 7" id="KW-0133">Cell shape</keyword>
<reference evidence="8 9" key="1">
    <citation type="journal article" date="2016" name="Nat. Commun.">
        <title>Thousands of microbial genomes shed light on interconnected biogeochemical processes in an aquifer system.</title>
        <authorList>
            <person name="Anantharaman K."/>
            <person name="Brown C.T."/>
            <person name="Hug L.A."/>
            <person name="Sharon I."/>
            <person name="Castelle C.J."/>
            <person name="Probst A.J."/>
            <person name="Thomas B.C."/>
            <person name="Singh A."/>
            <person name="Wilkins M.J."/>
            <person name="Karaoz U."/>
            <person name="Brodie E.L."/>
            <person name="Williams K.H."/>
            <person name="Hubbard S.S."/>
            <person name="Banfield J.F."/>
        </authorList>
    </citation>
    <scope>NUCLEOTIDE SEQUENCE [LARGE SCALE GENOMIC DNA]</scope>
</reference>
<dbReference type="CDD" id="cd10225">
    <property type="entry name" value="ASKHA_NBD_MreB-like"/>
    <property type="match status" value="1"/>
</dbReference>
<keyword evidence="3 7" id="KW-0547">Nucleotide-binding</keyword>
<comment type="subunit">
    <text evidence="7">Forms polymers.</text>
</comment>
<dbReference type="EMBL" id="MHSW01000023">
    <property type="protein sequence ID" value="OHA51394.1"/>
    <property type="molecule type" value="Genomic_DNA"/>
</dbReference>
<dbReference type="NCBIfam" id="NF010539">
    <property type="entry name" value="PRK13927.1"/>
    <property type="match status" value="1"/>
</dbReference>
<organism evidence="8 9">
    <name type="scientific">Candidatus Terrybacteria bacterium RIFCSPLOWO2_01_FULL_40_23</name>
    <dbReference type="NCBI Taxonomy" id="1802366"/>
    <lineage>
        <taxon>Bacteria</taxon>
        <taxon>Candidatus Terryibacteriota</taxon>
    </lineage>
</organism>
<dbReference type="AlphaFoldDB" id="A0A1G2PSU3"/>
<dbReference type="GO" id="GO:0000902">
    <property type="term" value="P:cell morphogenesis"/>
    <property type="evidence" value="ECO:0007669"/>
    <property type="project" value="InterPro"/>
</dbReference>
<keyword evidence="2 7" id="KW-0963">Cytoplasm</keyword>